<reference evidence="1 2" key="1">
    <citation type="journal article" date="2017" name="Antonie Van Leeuwenhoek">
        <title>Rhizobium rhizosphaerae sp. nov., a novel species isolated from rice rhizosphere.</title>
        <authorList>
            <person name="Zhao J.J."/>
            <person name="Zhang J."/>
            <person name="Zhang R.J."/>
            <person name="Zhang C.W."/>
            <person name="Yin H.Q."/>
            <person name="Zhang X.X."/>
        </authorList>
    </citation>
    <scope>NUCLEOTIDE SEQUENCE [LARGE SCALE GENOMIC DNA]</scope>
    <source>
        <strain evidence="1 2">E3</strain>
    </source>
</reference>
<dbReference type="AlphaFoldDB" id="K6XTI2"/>
<sequence length="78" mass="8658">MLDGQCQWSIHKGHVAINQCVVTDKIGQLQSTVRSNLLNRPIQSRSNLANKRGLPASRGACNIQTITVGVRQERQYVT</sequence>
<comment type="caution">
    <text evidence="1">The sequence shown here is derived from an EMBL/GenBank/DDBJ whole genome shotgun (WGS) entry which is preliminary data.</text>
</comment>
<organism evidence="1 2">
    <name type="scientific">Aliiglaciecola lipolytica E3</name>
    <dbReference type="NCBI Taxonomy" id="1127673"/>
    <lineage>
        <taxon>Bacteria</taxon>
        <taxon>Pseudomonadati</taxon>
        <taxon>Pseudomonadota</taxon>
        <taxon>Gammaproteobacteria</taxon>
        <taxon>Alteromonadales</taxon>
        <taxon>Alteromonadaceae</taxon>
        <taxon>Aliiglaciecola</taxon>
    </lineage>
</organism>
<proteinExistence type="predicted"/>
<dbReference type="EMBL" id="BAEN01000042">
    <property type="protein sequence ID" value="GAC14991.1"/>
    <property type="molecule type" value="Genomic_DNA"/>
</dbReference>
<keyword evidence="2" id="KW-1185">Reference proteome</keyword>
<dbReference type="Proteomes" id="UP000006334">
    <property type="component" value="Unassembled WGS sequence"/>
</dbReference>
<dbReference type="STRING" id="1127673.GLIP_2365"/>
<protein>
    <submittedName>
        <fullName evidence="1">Uncharacterized protein</fullName>
    </submittedName>
</protein>
<gene>
    <name evidence="1" type="ORF">GLIP_2365</name>
</gene>
<name>K6XTI2_9ALTE</name>
<evidence type="ECO:0000313" key="1">
    <source>
        <dbReference type="EMBL" id="GAC14991.1"/>
    </source>
</evidence>
<evidence type="ECO:0000313" key="2">
    <source>
        <dbReference type="Proteomes" id="UP000006334"/>
    </source>
</evidence>
<accession>K6XTI2</accession>